<evidence type="ECO:0008006" key="3">
    <source>
        <dbReference type="Google" id="ProtNLM"/>
    </source>
</evidence>
<proteinExistence type="predicted"/>
<reference evidence="1 2" key="1">
    <citation type="journal article" date="2021" name="Sci. Rep.">
        <title>The distribution of antibiotic resistance genes in chicken gut microbiota commensals.</title>
        <authorList>
            <person name="Juricova H."/>
            <person name="Matiasovicova J."/>
            <person name="Kubasova T."/>
            <person name="Cejkova D."/>
            <person name="Rychlik I."/>
        </authorList>
    </citation>
    <scope>NUCLEOTIDE SEQUENCE [LARGE SCALE GENOMIC DNA]</scope>
    <source>
        <strain evidence="1 2">An829</strain>
    </source>
</reference>
<accession>A0ABS2DQN8</accession>
<evidence type="ECO:0000313" key="2">
    <source>
        <dbReference type="Proteomes" id="UP000715095"/>
    </source>
</evidence>
<evidence type="ECO:0000313" key="1">
    <source>
        <dbReference type="EMBL" id="MBM6703656.1"/>
    </source>
</evidence>
<sequence length="73" mass="7951">MYWANAQKGAVIREAPDKSRVLGVEVETKNGKEYWAEKKGVVAATGVFTPTVSVFQSSGARSRCRLNQSATCE</sequence>
<dbReference type="RefSeq" id="WP_205102126.1">
    <property type="nucleotide sequence ID" value="NZ_JACJJC010000004.1"/>
</dbReference>
<keyword evidence="2" id="KW-1185">Reference proteome</keyword>
<dbReference type="Proteomes" id="UP000715095">
    <property type="component" value="Unassembled WGS sequence"/>
</dbReference>
<comment type="caution">
    <text evidence="1">The sequence shown here is derived from an EMBL/GenBank/DDBJ whole genome shotgun (WGS) entry which is preliminary data.</text>
</comment>
<organism evidence="1 2">
    <name type="scientific">Sutterella massiliensis</name>
    <dbReference type="NCBI Taxonomy" id="1816689"/>
    <lineage>
        <taxon>Bacteria</taxon>
        <taxon>Pseudomonadati</taxon>
        <taxon>Pseudomonadota</taxon>
        <taxon>Betaproteobacteria</taxon>
        <taxon>Burkholderiales</taxon>
        <taxon>Sutterellaceae</taxon>
        <taxon>Sutterella</taxon>
    </lineage>
</organism>
<name>A0ABS2DQN8_9BURK</name>
<protein>
    <recommendedName>
        <fullName evidence="3">FAD-dependent oxidoreductase 2 FAD binding domain-containing protein</fullName>
    </recommendedName>
</protein>
<gene>
    <name evidence="1" type="ORF">H6A60_04025</name>
</gene>
<dbReference type="EMBL" id="JACJJC010000004">
    <property type="protein sequence ID" value="MBM6703656.1"/>
    <property type="molecule type" value="Genomic_DNA"/>
</dbReference>